<dbReference type="InterPro" id="IPR007221">
    <property type="entry name" value="MreC"/>
</dbReference>
<comment type="function">
    <text evidence="5">Involved in formation and maintenance of cell shape.</text>
</comment>
<feature type="coiled-coil region" evidence="6">
    <location>
        <begin position="74"/>
        <end position="108"/>
    </location>
</feature>
<dbReference type="PIRSF" id="PIRSF038471">
    <property type="entry name" value="MreC"/>
    <property type="match status" value="1"/>
</dbReference>
<evidence type="ECO:0000313" key="9">
    <source>
        <dbReference type="Proteomes" id="UP000294937"/>
    </source>
</evidence>
<protein>
    <recommendedName>
        <fullName evidence="2 5">Cell shape-determining protein MreC</fullName>
    </recommendedName>
    <alternativeName>
        <fullName evidence="4 5">Cell shape protein MreC</fullName>
    </alternativeName>
</protein>
<dbReference type="AlphaFoldDB" id="A0A4R3L9V9"/>
<dbReference type="GO" id="GO:0005886">
    <property type="term" value="C:plasma membrane"/>
    <property type="evidence" value="ECO:0007669"/>
    <property type="project" value="TreeGrafter"/>
</dbReference>
<gene>
    <name evidence="8" type="ORF">EDD58_101132</name>
</gene>
<keyword evidence="6" id="KW-0175">Coiled coil</keyword>
<evidence type="ECO:0000256" key="4">
    <source>
        <dbReference type="ARBA" id="ARBA00032089"/>
    </source>
</evidence>
<dbReference type="OrthoDB" id="9792313at2"/>
<reference evidence="8 9" key="1">
    <citation type="submission" date="2019-03" db="EMBL/GenBank/DDBJ databases">
        <title>Genomic Encyclopedia of Type Strains, Phase IV (KMG-IV): sequencing the most valuable type-strain genomes for metagenomic binning, comparative biology and taxonomic classification.</title>
        <authorList>
            <person name="Goeker M."/>
        </authorList>
    </citation>
    <scope>NUCLEOTIDE SEQUENCE [LARGE SCALE GENOMIC DNA]</scope>
    <source>
        <strain evidence="8 9">DSM 45707</strain>
    </source>
</reference>
<dbReference type="NCBIfam" id="TIGR00219">
    <property type="entry name" value="mreC"/>
    <property type="match status" value="1"/>
</dbReference>
<accession>A0A4R3L9V9</accession>
<evidence type="ECO:0000256" key="1">
    <source>
        <dbReference type="ARBA" id="ARBA00009369"/>
    </source>
</evidence>
<dbReference type="Proteomes" id="UP000294937">
    <property type="component" value="Unassembled WGS sequence"/>
</dbReference>
<evidence type="ECO:0000256" key="2">
    <source>
        <dbReference type="ARBA" id="ARBA00013855"/>
    </source>
</evidence>
<dbReference type="GO" id="GO:0008360">
    <property type="term" value="P:regulation of cell shape"/>
    <property type="evidence" value="ECO:0007669"/>
    <property type="project" value="UniProtKB-KW"/>
</dbReference>
<dbReference type="InterPro" id="IPR042177">
    <property type="entry name" value="Cell/Rod_1"/>
</dbReference>
<proteinExistence type="inferred from homology"/>
<keyword evidence="3 5" id="KW-0133">Cell shape</keyword>
<comment type="similarity">
    <text evidence="1 5">Belongs to the MreC family.</text>
</comment>
<evidence type="ECO:0000256" key="6">
    <source>
        <dbReference type="SAM" id="Coils"/>
    </source>
</evidence>
<dbReference type="EMBL" id="SMAG01000001">
    <property type="protein sequence ID" value="TCS96499.1"/>
    <property type="molecule type" value="Genomic_DNA"/>
</dbReference>
<evidence type="ECO:0000313" key="8">
    <source>
        <dbReference type="EMBL" id="TCS96499.1"/>
    </source>
</evidence>
<feature type="domain" description="Rod shape-determining protein MreC beta-barrel core" evidence="7">
    <location>
        <begin position="117"/>
        <end position="271"/>
    </location>
</feature>
<organism evidence="8 9">
    <name type="scientific">Hazenella coriacea</name>
    <dbReference type="NCBI Taxonomy" id="1179467"/>
    <lineage>
        <taxon>Bacteria</taxon>
        <taxon>Bacillati</taxon>
        <taxon>Bacillota</taxon>
        <taxon>Bacilli</taxon>
        <taxon>Bacillales</taxon>
        <taxon>Thermoactinomycetaceae</taxon>
        <taxon>Hazenella</taxon>
    </lineage>
</organism>
<dbReference type="InterPro" id="IPR042175">
    <property type="entry name" value="Cell/Rod_MreC_2"/>
</dbReference>
<dbReference type="InterPro" id="IPR055342">
    <property type="entry name" value="MreC_beta-barrel_core"/>
</dbReference>
<evidence type="ECO:0000256" key="5">
    <source>
        <dbReference type="PIRNR" id="PIRNR038471"/>
    </source>
</evidence>
<dbReference type="Pfam" id="PF04085">
    <property type="entry name" value="MreC"/>
    <property type="match status" value="1"/>
</dbReference>
<evidence type="ECO:0000256" key="3">
    <source>
        <dbReference type="ARBA" id="ARBA00022960"/>
    </source>
</evidence>
<dbReference type="RefSeq" id="WP_131922910.1">
    <property type="nucleotide sequence ID" value="NZ_SMAG01000001.1"/>
</dbReference>
<comment type="caution">
    <text evidence="8">The sequence shown here is derived from an EMBL/GenBank/DDBJ whole genome shotgun (WGS) entry which is preliminary data.</text>
</comment>
<dbReference type="PANTHER" id="PTHR34138">
    <property type="entry name" value="CELL SHAPE-DETERMINING PROTEIN MREC"/>
    <property type="match status" value="1"/>
</dbReference>
<evidence type="ECO:0000259" key="7">
    <source>
        <dbReference type="Pfam" id="PF04085"/>
    </source>
</evidence>
<keyword evidence="9" id="KW-1185">Reference proteome</keyword>
<name>A0A4R3L9V9_9BACL</name>
<sequence>MFERPKFQRRILFLLLSVILLFISVGMTKGNQGEMKGPEGWLKNGFVFIQGFFYTSTYDFLSLFSTESKEFAMSLEQKAERDQLEVKVNKLEQENEQLKRLIGYQEEKSIQYISARVAYRSPNRWNNRVVINRGAKDGVLPRMPIITSQGLIGRVQAVTDHMADIQLLTDAGNGASNPGIAAVIQKDKQETLGIIEGFHAESNSLIMNKIPASARPEKGQLVVTSGLSDVYTGDLLIGTVERVEIGETGVDQKVFVKPAAHFERLDYVLVVNDPTKLQLSQHQKQTKVQTGGEKR</sequence>
<dbReference type="PANTHER" id="PTHR34138:SF1">
    <property type="entry name" value="CELL SHAPE-DETERMINING PROTEIN MREC"/>
    <property type="match status" value="1"/>
</dbReference>
<dbReference type="Gene3D" id="2.40.10.350">
    <property type="entry name" value="Rod shape-determining protein MreC, domain 2"/>
    <property type="match status" value="1"/>
</dbReference>
<dbReference type="Gene3D" id="2.40.10.340">
    <property type="entry name" value="Rod shape-determining protein MreC, domain 1"/>
    <property type="match status" value="1"/>
</dbReference>